<dbReference type="Gene3D" id="1.20.1600.10">
    <property type="entry name" value="Outer membrane efflux proteins (OEP)"/>
    <property type="match status" value="1"/>
</dbReference>
<accession>A0A2X1BGG7</accession>
<dbReference type="PANTHER" id="PTHR30203">
    <property type="entry name" value="OUTER MEMBRANE CATION EFFLUX PROTEIN"/>
    <property type="match status" value="1"/>
</dbReference>
<gene>
    <name evidence="2" type="ORF">NCTC11166_02574</name>
</gene>
<dbReference type="InterPro" id="IPR003423">
    <property type="entry name" value="OMP_efflux"/>
</dbReference>
<dbReference type="AlphaFoldDB" id="A0A2X1BGG7"/>
<dbReference type="Proteomes" id="UP000251186">
    <property type="component" value="Unassembled WGS sequence"/>
</dbReference>
<dbReference type="GO" id="GO:0015562">
    <property type="term" value="F:efflux transmembrane transporter activity"/>
    <property type="evidence" value="ECO:0007669"/>
    <property type="project" value="InterPro"/>
</dbReference>
<comment type="similarity">
    <text evidence="1">Belongs to the outer membrane factor (OMF) (TC 1.B.17) family.</text>
</comment>
<dbReference type="RefSeq" id="WP_112863186.1">
    <property type="nucleotide sequence ID" value="NZ_UAQP01000014.1"/>
</dbReference>
<evidence type="ECO:0000313" key="3">
    <source>
        <dbReference type="Proteomes" id="UP000251186"/>
    </source>
</evidence>
<dbReference type="EMBL" id="UAQP01000014">
    <property type="protein sequence ID" value="SPU55179.1"/>
    <property type="molecule type" value="Genomic_DNA"/>
</dbReference>
<dbReference type="SUPFAM" id="SSF56954">
    <property type="entry name" value="Outer membrane efflux proteins (OEP)"/>
    <property type="match status" value="1"/>
</dbReference>
<proteinExistence type="inferred from homology"/>
<organism evidence="2 3">
    <name type="scientific">Brevundimonas vesicularis</name>
    <name type="common">Pseudomonas vesicularis</name>
    <dbReference type="NCBI Taxonomy" id="41276"/>
    <lineage>
        <taxon>Bacteria</taxon>
        <taxon>Pseudomonadati</taxon>
        <taxon>Pseudomonadota</taxon>
        <taxon>Alphaproteobacteria</taxon>
        <taxon>Caulobacterales</taxon>
        <taxon>Caulobacteraceae</taxon>
        <taxon>Brevundimonas</taxon>
    </lineage>
</organism>
<name>A0A2X1BGG7_BREVE</name>
<sequence length="452" mass="48748">MTIRLRTATRASACQPPRVRLPRVTTRRAEASAPTRCRELTASWAILPASVLLLSVWTAPAQADPQTFDEALARAAFSAPSLRASALGVDAARAAVPAAGLLPDPRLSVGLDGYPVTGPFAGQFDEDFTMLRIGVEQEVPSRARRRAERDIAEAAIGVAGAEESVARREVRVAVGLAWIDLFYAERRFAALEELLATLQPLWDAAPAGVASGAYRPANALGPVQLKADLDDRRSSLAADIEKARAELARWTGDADPETVGPPPQDDLDLTALRNGIAQLPTVRAYGAAARRAEAEVDLARAGRRPDWSFQASYARRDERFGDLFSVGASVRLPIFPGQRQDPVIAARAADALRVTAEREDAERVLTASLRSALAEYATAHDQWVRSRDVVLPSVLQRSDLETASYAAGRAGIVEVLEAFTAVANARLDTLDREAAVMRQVVEITLTYGNDDR</sequence>
<evidence type="ECO:0000313" key="2">
    <source>
        <dbReference type="EMBL" id="SPU55179.1"/>
    </source>
</evidence>
<dbReference type="Pfam" id="PF02321">
    <property type="entry name" value="OEP"/>
    <property type="match status" value="2"/>
</dbReference>
<dbReference type="InterPro" id="IPR010131">
    <property type="entry name" value="MdtP/NodT-like"/>
</dbReference>
<protein>
    <submittedName>
        <fullName evidence="2">Type I secretion outer membrane protein, TolC family</fullName>
    </submittedName>
</protein>
<reference evidence="2 3" key="1">
    <citation type="submission" date="2018-06" db="EMBL/GenBank/DDBJ databases">
        <authorList>
            <consortium name="Pathogen Informatics"/>
            <person name="Doyle S."/>
        </authorList>
    </citation>
    <scope>NUCLEOTIDE SEQUENCE [LARGE SCALE GENOMIC DNA]</scope>
    <source>
        <strain evidence="2 3">NCTC11166</strain>
    </source>
</reference>
<evidence type="ECO:0000256" key="1">
    <source>
        <dbReference type="ARBA" id="ARBA00007613"/>
    </source>
</evidence>